<evidence type="ECO:0000259" key="4">
    <source>
        <dbReference type="Pfam" id="PF22754"/>
    </source>
</evidence>
<name>A0A835B2E2_9POAL</name>
<dbReference type="PANTHER" id="PTHR46772:SF8">
    <property type="entry name" value="TRANSCRIPTION FACTOR BHLH95"/>
    <property type="match status" value="1"/>
</dbReference>
<dbReference type="Proteomes" id="UP000636709">
    <property type="component" value="Unassembled WGS sequence"/>
</dbReference>
<dbReference type="GO" id="GO:0009960">
    <property type="term" value="P:endosperm development"/>
    <property type="evidence" value="ECO:0007669"/>
    <property type="project" value="InterPro"/>
</dbReference>
<protein>
    <recommendedName>
        <fullName evidence="4">Plant bHLH transcription factor ACT-like domain-containing protein</fullName>
    </recommendedName>
</protein>
<dbReference type="AlphaFoldDB" id="A0A835B2E2"/>
<dbReference type="Pfam" id="PF22754">
    <property type="entry name" value="bHLH-TF_ACT-like_plant"/>
    <property type="match status" value="1"/>
</dbReference>
<dbReference type="GO" id="GO:0003700">
    <property type="term" value="F:DNA-binding transcription factor activity"/>
    <property type="evidence" value="ECO:0007669"/>
    <property type="project" value="InterPro"/>
</dbReference>
<evidence type="ECO:0000313" key="5">
    <source>
        <dbReference type="EMBL" id="KAF8670530.1"/>
    </source>
</evidence>
<keyword evidence="6" id="KW-1185">Reference proteome</keyword>
<accession>A0A835B2E2</accession>
<feature type="transmembrane region" description="Helical" evidence="3">
    <location>
        <begin position="92"/>
        <end position="114"/>
    </location>
</feature>
<comment type="subcellular location">
    <subcellularLocation>
        <location evidence="1">Nucleus</location>
    </subcellularLocation>
</comment>
<evidence type="ECO:0000256" key="2">
    <source>
        <dbReference type="ARBA" id="ARBA00023242"/>
    </source>
</evidence>
<evidence type="ECO:0000313" key="6">
    <source>
        <dbReference type="Proteomes" id="UP000636709"/>
    </source>
</evidence>
<sequence>MVATSDGWGPVPPHHHVASATTGPVGFQTWSIPNVVLSILNNDKAIINVDAPWKPCMLSLVLSVLNKHGIDAVSAQVSADSTGSFFTVYTHVSAAACPISITLLVLYMVLVMYLQQLLMWVQE</sequence>
<dbReference type="InterPro" id="IPR044278">
    <property type="entry name" value="BHLH95-like"/>
</dbReference>
<proteinExistence type="predicted"/>
<reference evidence="5" key="1">
    <citation type="submission" date="2020-07" db="EMBL/GenBank/DDBJ databases">
        <title>Genome sequence and genetic diversity analysis of an under-domesticated orphan crop, white fonio (Digitaria exilis).</title>
        <authorList>
            <person name="Bennetzen J.L."/>
            <person name="Chen S."/>
            <person name="Ma X."/>
            <person name="Wang X."/>
            <person name="Yssel A.E.J."/>
            <person name="Chaluvadi S.R."/>
            <person name="Johnson M."/>
            <person name="Gangashetty P."/>
            <person name="Hamidou F."/>
            <person name="Sanogo M.D."/>
            <person name="Zwaenepoel A."/>
            <person name="Wallace J."/>
            <person name="Van De Peer Y."/>
            <person name="Van Deynze A."/>
        </authorList>
    </citation>
    <scope>NUCLEOTIDE SEQUENCE</scope>
    <source>
        <tissue evidence="5">Leaves</tissue>
    </source>
</reference>
<dbReference type="EMBL" id="JACEFO010002254">
    <property type="protein sequence ID" value="KAF8670530.1"/>
    <property type="molecule type" value="Genomic_DNA"/>
</dbReference>
<keyword evidence="2" id="KW-0539">Nucleus</keyword>
<keyword evidence="3" id="KW-0812">Transmembrane</keyword>
<dbReference type="InterPro" id="IPR054502">
    <property type="entry name" value="bHLH-TF_ACT-like_plant"/>
</dbReference>
<dbReference type="OrthoDB" id="690068at2759"/>
<comment type="caution">
    <text evidence="5">The sequence shown here is derived from an EMBL/GenBank/DDBJ whole genome shotgun (WGS) entry which is preliminary data.</text>
</comment>
<dbReference type="PANTHER" id="PTHR46772">
    <property type="entry name" value="BHLH DOMAIN-CONTAINING PROTEIN"/>
    <property type="match status" value="1"/>
</dbReference>
<keyword evidence="3" id="KW-1133">Transmembrane helix</keyword>
<evidence type="ECO:0000256" key="3">
    <source>
        <dbReference type="SAM" id="Phobius"/>
    </source>
</evidence>
<gene>
    <name evidence="5" type="ORF">HU200_050552</name>
</gene>
<organism evidence="5 6">
    <name type="scientific">Digitaria exilis</name>
    <dbReference type="NCBI Taxonomy" id="1010633"/>
    <lineage>
        <taxon>Eukaryota</taxon>
        <taxon>Viridiplantae</taxon>
        <taxon>Streptophyta</taxon>
        <taxon>Embryophyta</taxon>
        <taxon>Tracheophyta</taxon>
        <taxon>Spermatophyta</taxon>
        <taxon>Magnoliopsida</taxon>
        <taxon>Liliopsida</taxon>
        <taxon>Poales</taxon>
        <taxon>Poaceae</taxon>
        <taxon>PACMAD clade</taxon>
        <taxon>Panicoideae</taxon>
        <taxon>Panicodae</taxon>
        <taxon>Paniceae</taxon>
        <taxon>Anthephorinae</taxon>
        <taxon>Digitaria</taxon>
    </lineage>
</organism>
<feature type="domain" description="Plant bHLH transcription factor ACT-like" evidence="4">
    <location>
        <begin position="34"/>
        <end position="86"/>
    </location>
</feature>
<evidence type="ECO:0000256" key="1">
    <source>
        <dbReference type="ARBA" id="ARBA00004123"/>
    </source>
</evidence>
<keyword evidence="3" id="KW-0472">Membrane</keyword>